<dbReference type="InterPro" id="IPR039015">
    <property type="entry name" value="ENDOD1"/>
</dbReference>
<dbReference type="AlphaFoldDB" id="A0A6J8DF52"/>
<proteinExistence type="predicted"/>
<dbReference type="GO" id="GO:0046872">
    <property type="term" value="F:metal ion binding"/>
    <property type="evidence" value="ECO:0007669"/>
    <property type="project" value="InterPro"/>
</dbReference>
<dbReference type="Pfam" id="PF01223">
    <property type="entry name" value="Endonuclease_NS"/>
    <property type="match status" value="1"/>
</dbReference>
<dbReference type="SMART" id="SM00892">
    <property type="entry name" value="Endonuclease_NS"/>
    <property type="match status" value="1"/>
</dbReference>
<protein>
    <recommendedName>
        <fullName evidence="5">Endonuclease</fullName>
    </recommendedName>
</protein>
<dbReference type="PANTHER" id="PTHR21472:SF28">
    <property type="entry name" value="EXTRACELLULAR ENDONUCLEASE SUBUNIT A DOMAIN-CONTAINING PROTEIN"/>
    <property type="match status" value="1"/>
</dbReference>
<feature type="domain" description="DNA/RNA non-specific endonuclease/pyrophosphatase/phosphodiesterase" evidence="2">
    <location>
        <begin position="115"/>
        <end position="341"/>
    </location>
</feature>
<dbReference type="SMART" id="SM00477">
    <property type="entry name" value="NUC"/>
    <property type="match status" value="1"/>
</dbReference>
<name>A0A6J8DF52_MYTCO</name>
<dbReference type="InterPro" id="IPR044929">
    <property type="entry name" value="DNA/RNA_non-sp_Endonuclease_sf"/>
</dbReference>
<dbReference type="EMBL" id="CACVKT020007395">
    <property type="protein sequence ID" value="CAC5407283.1"/>
    <property type="molecule type" value="Genomic_DNA"/>
</dbReference>
<dbReference type="OrthoDB" id="6085830at2759"/>
<evidence type="ECO:0000313" key="3">
    <source>
        <dbReference type="EMBL" id="CAC5407283.1"/>
    </source>
</evidence>
<organism evidence="3 4">
    <name type="scientific">Mytilus coruscus</name>
    <name type="common">Sea mussel</name>
    <dbReference type="NCBI Taxonomy" id="42192"/>
    <lineage>
        <taxon>Eukaryota</taxon>
        <taxon>Metazoa</taxon>
        <taxon>Spiralia</taxon>
        <taxon>Lophotrochozoa</taxon>
        <taxon>Mollusca</taxon>
        <taxon>Bivalvia</taxon>
        <taxon>Autobranchia</taxon>
        <taxon>Pteriomorphia</taxon>
        <taxon>Mytilida</taxon>
        <taxon>Mytiloidea</taxon>
        <taxon>Mytilidae</taxon>
        <taxon>Mytilinae</taxon>
        <taxon>Mytilus</taxon>
    </lineage>
</organism>
<dbReference type="PANTHER" id="PTHR21472">
    <property type="entry name" value="ENDONUCLEASE DOMAIN-CONTAINING 1 PROTEIN ENDOD1"/>
    <property type="match status" value="1"/>
</dbReference>
<dbReference type="InterPro" id="IPR001604">
    <property type="entry name" value="Endo_G_ENPP1-like_dom"/>
</dbReference>
<dbReference type="Proteomes" id="UP000507470">
    <property type="component" value="Unassembled WGS sequence"/>
</dbReference>
<dbReference type="Gene3D" id="3.40.570.10">
    <property type="entry name" value="Extracellular Endonuclease, subunit A"/>
    <property type="match status" value="1"/>
</dbReference>
<evidence type="ECO:0000259" key="1">
    <source>
        <dbReference type="SMART" id="SM00477"/>
    </source>
</evidence>
<dbReference type="GO" id="GO:0016787">
    <property type="term" value="F:hydrolase activity"/>
    <property type="evidence" value="ECO:0007669"/>
    <property type="project" value="InterPro"/>
</dbReference>
<feature type="domain" description="ENPP1-3/EXOG-like endonuclease/phosphodiesterase" evidence="1">
    <location>
        <begin position="116"/>
        <end position="328"/>
    </location>
</feature>
<evidence type="ECO:0000313" key="4">
    <source>
        <dbReference type="Proteomes" id="UP000507470"/>
    </source>
</evidence>
<gene>
    <name evidence="3" type="ORF">MCOR_40777</name>
</gene>
<accession>A0A6J8DF52</accession>
<evidence type="ECO:0008006" key="5">
    <source>
        <dbReference type="Google" id="ProtNLM"/>
    </source>
</evidence>
<evidence type="ECO:0000259" key="2">
    <source>
        <dbReference type="SMART" id="SM00892"/>
    </source>
</evidence>
<reference evidence="3 4" key="1">
    <citation type="submission" date="2020-06" db="EMBL/GenBank/DDBJ databases">
        <authorList>
            <person name="Li R."/>
            <person name="Bekaert M."/>
        </authorList>
    </citation>
    <scope>NUCLEOTIDE SEQUENCE [LARGE SCALE GENOMIC DNA]</scope>
    <source>
        <strain evidence="4">wild</strain>
    </source>
</reference>
<sequence length="374" mass="43346">MVDYSFRNKNEGVGDSGEIPRSSLELDKPVVKFVIDWRTLQSKRWKKYKQKESKMKIGIIFLDLFIFKQHFLNVLSEVSKDFRNCRHIFYQDIPPYFNGFTNSVQICQRHRTSSNRFYFAINYNSVQRIPHYSAYLIDSFDTGGSRADSWFLEPQLADRTFSQDIVRDNNQPRYRNSQALDADYKSSGYDRGHLNPSFYHSETNVARLVTNSLTNVAPQVADFNQGIWNKLEKSLYYAMNQSCDFAGAKRYFITGVIPSSGTKISNGRVNVPDYFWTAMCCDSSRANDATERMMGWSAAFLGQNVINSSIYVYTIEDFLNFLARHTSSRRPQLFADYVNANTRIRNCLFNQTQAATMVNGIIQNNSRFYNQSLF</sequence>
<dbReference type="GO" id="GO:0003676">
    <property type="term" value="F:nucleic acid binding"/>
    <property type="evidence" value="ECO:0007669"/>
    <property type="project" value="InterPro"/>
</dbReference>
<dbReference type="SUPFAM" id="SSF54060">
    <property type="entry name" value="His-Me finger endonucleases"/>
    <property type="match status" value="1"/>
</dbReference>
<dbReference type="InterPro" id="IPR020821">
    <property type="entry name" value="ENPP1-3/EXOG-like_nuc-like"/>
</dbReference>
<keyword evidence="4" id="KW-1185">Reference proteome</keyword>
<dbReference type="InterPro" id="IPR044925">
    <property type="entry name" value="His-Me_finger_sf"/>
</dbReference>